<sequence length="537" mass="61062">MEIQVFILLIFSGITFAAADLSKEKCPPGCVCRKRDVKCYALTDFPVKFPPLTTYIFMDEMNIQTIPPNSFLGLEFLNTIEFQRSNFGSISTCAFKSIQSLEKLIFFKSVIGHLDKFAIFNNTGLSTIEILESKITKVSPFAIATLDNIVSFSLEDTTIYDLNTMSIVNVSGKELTIVGSVFKTVHYMPFVFGRFSQVKILNNTFEMLPCGTIDNLLVAAVDNNPLITGNAIMCDCGISYIHKIQNEKQKELLNNMYCLDGGEINSQRIVSQALSSSLPCDQKNKETLTKCRTQEVRKMPTLVCPSYSHGGVYKSTENKNGNSASSLSSCVTVLILTIFVLLNGSSCSVWCRLISFMLIELSINLSLELVKAVLRACEEGHKITKGHTFEEEQNRLMENSKISQTSSEWKLKYELEDKEYGDLKKQLKVIFTRQQKRRHDIISKFKRKRDSLKTELENKTKLFSGVKCKTTALALDTENMILQIRIGHAKLQRLKEENTKRMERYAELAEKIQWDYRQSSLADQERPFFEFSNDTYD</sequence>
<feature type="signal peptide" evidence="3">
    <location>
        <begin position="1"/>
        <end position="17"/>
    </location>
</feature>
<evidence type="ECO:0000256" key="3">
    <source>
        <dbReference type="SAM" id="SignalP"/>
    </source>
</evidence>
<proteinExistence type="predicted"/>
<feature type="chain" id="PRO_5035729757" evidence="3">
    <location>
        <begin position="18"/>
        <end position="537"/>
    </location>
</feature>
<dbReference type="OrthoDB" id="4691307at2759"/>
<evidence type="ECO:0000256" key="1">
    <source>
        <dbReference type="ARBA" id="ARBA00022729"/>
    </source>
</evidence>
<dbReference type="InterPro" id="IPR050467">
    <property type="entry name" value="LRFN"/>
</dbReference>
<dbReference type="PANTHER" id="PTHR45842">
    <property type="entry name" value="SYNAPTIC ADHESION-LIKE MOLECULE SALM"/>
    <property type="match status" value="1"/>
</dbReference>
<dbReference type="InterPro" id="IPR032675">
    <property type="entry name" value="LRR_dom_sf"/>
</dbReference>
<evidence type="ECO:0000313" key="5">
    <source>
        <dbReference type="Proteomes" id="UP000683360"/>
    </source>
</evidence>
<accession>A0A8S3TJY0</accession>
<evidence type="ECO:0000256" key="2">
    <source>
        <dbReference type="ARBA" id="ARBA00023180"/>
    </source>
</evidence>
<dbReference type="PANTHER" id="PTHR45842:SF12">
    <property type="entry name" value="KEKKON 5, ISOFORM A"/>
    <property type="match status" value="1"/>
</dbReference>
<dbReference type="SUPFAM" id="SSF52058">
    <property type="entry name" value="L domain-like"/>
    <property type="match status" value="1"/>
</dbReference>
<comment type="caution">
    <text evidence="4">The sequence shown here is derived from an EMBL/GenBank/DDBJ whole genome shotgun (WGS) entry which is preliminary data.</text>
</comment>
<protein>
    <submittedName>
        <fullName evidence="4">Uncharacterized protein</fullName>
    </submittedName>
</protein>
<keyword evidence="2" id="KW-0325">Glycoprotein</keyword>
<gene>
    <name evidence="4" type="ORF">MEDL_46733</name>
</gene>
<name>A0A8S3TJY0_MYTED</name>
<dbReference type="Proteomes" id="UP000683360">
    <property type="component" value="Unassembled WGS sequence"/>
</dbReference>
<reference evidence="4" key="1">
    <citation type="submission" date="2021-03" db="EMBL/GenBank/DDBJ databases">
        <authorList>
            <person name="Bekaert M."/>
        </authorList>
    </citation>
    <scope>NUCLEOTIDE SEQUENCE</scope>
</reference>
<keyword evidence="5" id="KW-1185">Reference proteome</keyword>
<dbReference type="Gene3D" id="3.80.10.10">
    <property type="entry name" value="Ribonuclease Inhibitor"/>
    <property type="match status" value="1"/>
</dbReference>
<dbReference type="EMBL" id="CAJPWZ010002222">
    <property type="protein sequence ID" value="CAG2234091.1"/>
    <property type="molecule type" value="Genomic_DNA"/>
</dbReference>
<keyword evidence="1 3" id="KW-0732">Signal</keyword>
<organism evidence="4 5">
    <name type="scientific">Mytilus edulis</name>
    <name type="common">Blue mussel</name>
    <dbReference type="NCBI Taxonomy" id="6550"/>
    <lineage>
        <taxon>Eukaryota</taxon>
        <taxon>Metazoa</taxon>
        <taxon>Spiralia</taxon>
        <taxon>Lophotrochozoa</taxon>
        <taxon>Mollusca</taxon>
        <taxon>Bivalvia</taxon>
        <taxon>Autobranchia</taxon>
        <taxon>Pteriomorphia</taxon>
        <taxon>Mytilida</taxon>
        <taxon>Mytiloidea</taxon>
        <taxon>Mytilidae</taxon>
        <taxon>Mytilinae</taxon>
        <taxon>Mytilus</taxon>
    </lineage>
</organism>
<dbReference type="AlphaFoldDB" id="A0A8S3TJY0"/>
<evidence type="ECO:0000313" key="4">
    <source>
        <dbReference type="EMBL" id="CAG2234091.1"/>
    </source>
</evidence>